<dbReference type="PANTHER" id="PTHR37841">
    <property type="entry name" value="GLR2918 PROTEIN"/>
    <property type="match status" value="1"/>
</dbReference>
<name>A0A6C0GUK9_9BACT</name>
<protein>
    <submittedName>
        <fullName evidence="1">WG repeat-containing protein</fullName>
    </submittedName>
</protein>
<organism evidence="1 2">
    <name type="scientific">Rhodocytophaga rosea</name>
    <dbReference type="NCBI Taxonomy" id="2704465"/>
    <lineage>
        <taxon>Bacteria</taxon>
        <taxon>Pseudomonadati</taxon>
        <taxon>Bacteroidota</taxon>
        <taxon>Cytophagia</taxon>
        <taxon>Cytophagales</taxon>
        <taxon>Rhodocytophagaceae</taxon>
        <taxon>Rhodocytophaga</taxon>
    </lineage>
</organism>
<dbReference type="SUPFAM" id="SSF69360">
    <property type="entry name" value="Cell wall binding repeat"/>
    <property type="match status" value="3"/>
</dbReference>
<evidence type="ECO:0000313" key="2">
    <source>
        <dbReference type="Proteomes" id="UP000480178"/>
    </source>
</evidence>
<evidence type="ECO:0000313" key="1">
    <source>
        <dbReference type="EMBL" id="QHT71243.1"/>
    </source>
</evidence>
<dbReference type="InterPro" id="IPR032774">
    <property type="entry name" value="WG_beta_rep"/>
</dbReference>
<dbReference type="EMBL" id="CP048222">
    <property type="protein sequence ID" value="QHT71243.1"/>
    <property type="molecule type" value="Genomic_DNA"/>
</dbReference>
<sequence>MEQVLYPIPGTLGRQWGFMNREGKVVIEPQFAQVGEFSEGLCWVYVGNKAGFINTKGEMVIPPQFTSIKDFVEGRSIGLLEDGNYVAIDTKGTIVNQIPYRVMGEFHAGLAKVSRRSYTDDSGKKVPAAMGYINRNGDVAIEPRFTNAGDFPEDGLAIVVSGQDKFWYYINQQGEVVLQVPMNAALDNGYGFSEGLLRVKENGWWGYKDKTGQWKLQPQYDLANDFKEGMAWVQLDGKAKYVDKYGFEVIPKAYTQLKPFSEGLALVQIDNRYGYITEWGSMAFRPRILEKADSFSEGMARIKMDGQYGYLNKQGDFAIPCQYSEARSFKNGLAFVMTKQGWAYINTSNQIVWASEPFPKIELQPLKFNFPEYTPRQPPEPPKPEYVSPEDIKDIPNLDGIRMDDPIVEPAIKIYTDAELDLVTGELLPDGTQLSPDGSYKVEYACNEMRMSHWVCAPRITHTKTGNIIFDLWNTSLWDGSARFAKDGNILIHLRKYPGSVPGFDIIIDPVREMYMRKDQNKLWLKLKDFSL</sequence>
<accession>A0A6C0GUK9</accession>
<proteinExistence type="predicted"/>
<dbReference type="Proteomes" id="UP000480178">
    <property type="component" value="Chromosome"/>
</dbReference>
<gene>
    <name evidence="1" type="ORF">GXP67_33620</name>
</gene>
<dbReference type="AlphaFoldDB" id="A0A6C0GUK9"/>
<keyword evidence="2" id="KW-1185">Reference proteome</keyword>
<dbReference type="PANTHER" id="PTHR37841:SF1">
    <property type="entry name" value="DUF3298 DOMAIN-CONTAINING PROTEIN"/>
    <property type="match status" value="1"/>
</dbReference>
<dbReference type="KEGG" id="rhoz:GXP67_33620"/>
<reference evidence="1 2" key="1">
    <citation type="submission" date="2020-01" db="EMBL/GenBank/DDBJ databases">
        <authorList>
            <person name="Kim M.K."/>
        </authorList>
    </citation>
    <scope>NUCLEOTIDE SEQUENCE [LARGE SCALE GENOMIC DNA]</scope>
    <source>
        <strain evidence="1 2">172606-1</strain>
    </source>
</reference>
<dbReference type="RefSeq" id="WP_162447182.1">
    <property type="nucleotide sequence ID" value="NZ_CP048222.1"/>
</dbReference>
<dbReference type="Pfam" id="PF14903">
    <property type="entry name" value="WG_beta_rep"/>
    <property type="match status" value="6"/>
</dbReference>